<gene>
    <name evidence="3" type="ORF">B6F84_13555</name>
</gene>
<proteinExistence type="predicted"/>
<dbReference type="EMBL" id="CP020477">
    <property type="protein sequence ID" value="ARM76940.1"/>
    <property type="molecule type" value="Genomic_DNA"/>
</dbReference>
<dbReference type="GO" id="GO:0016787">
    <property type="term" value="F:hydrolase activity"/>
    <property type="evidence" value="ECO:0007669"/>
    <property type="project" value="InterPro"/>
</dbReference>
<dbReference type="OrthoDB" id="8261at2157"/>
<dbReference type="Pfam" id="PF01968">
    <property type="entry name" value="Hydantoinase_A"/>
    <property type="match status" value="1"/>
</dbReference>
<dbReference type="InterPro" id="IPR002821">
    <property type="entry name" value="Hydantoinase_A"/>
</dbReference>
<dbReference type="PANTHER" id="PTHR11365">
    <property type="entry name" value="5-OXOPROLINASE RELATED"/>
    <property type="match status" value="1"/>
</dbReference>
<dbReference type="Gene3D" id="3.30.420.40">
    <property type="match status" value="1"/>
</dbReference>
<name>A0A1W6K371_9CREN</name>
<keyword evidence="4" id="KW-1185">Reference proteome</keyword>
<dbReference type="InterPro" id="IPR043129">
    <property type="entry name" value="ATPase_NBD"/>
</dbReference>
<evidence type="ECO:0000259" key="2">
    <source>
        <dbReference type="Pfam" id="PF05378"/>
    </source>
</evidence>
<dbReference type="RefSeq" id="WP_148692733.1">
    <property type="nucleotide sequence ID" value="NZ_CP020477.1"/>
</dbReference>
<dbReference type="Proteomes" id="UP000193404">
    <property type="component" value="Chromosome"/>
</dbReference>
<reference evidence="3 4" key="1">
    <citation type="submission" date="2017-03" db="EMBL/GenBank/DDBJ databases">
        <title>Sulfur activation and transportation mechanism of thermophilic Archaea Acidianus manzaensis YN-25.</title>
        <authorList>
            <person name="Ma Y."/>
            <person name="Yang Y."/>
            <person name="Xia J."/>
        </authorList>
    </citation>
    <scope>NUCLEOTIDE SEQUENCE [LARGE SCALE GENOMIC DNA]</scope>
    <source>
        <strain evidence="3 4">YN-25</strain>
    </source>
</reference>
<dbReference type="PANTHER" id="PTHR11365:SF10">
    <property type="entry name" value="HYDANTOINASE_OXOPROLINASE"/>
    <property type="match status" value="1"/>
</dbReference>
<dbReference type="InterPro" id="IPR008040">
    <property type="entry name" value="Hydant_A_N"/>
</dbReference>
<evidence type="ECO:0000313" key="4">
    <source>
        <dbReference type="Proteomes" id="UP000193404"/>
    </source>
</evidence>
<evidence type="ECO:0000313" key="3">
    <source>
        <dbReference type="EMBL" id="ARM76940.1"/>
    </source>
</evidence>
<dbReference type="SUPFAM" id="SSF53067">
    <property type="entry name" value="Actin-like ATPase domain"/>
    <property type="match status" value="2"/>
</dbReference>
<dbReference type="KEGG" id="aman:B6F84_13555"/>
<protein>
    <submittedName>
        <fullName evidence="3">Hydantoinase subunit beta</fullName>
    </submittedName>
</protein>
<feature type="domain" description="Hydantoinase/oxoprolinase N-terminal" evidence="2">
    <location>
        <begin position="4"/>
        <end position="171"/>
    </location>
</feature>
<dbReference type="Pfam" id="PF05378">
    <property type="entry name" value="Hydant_A_N"/>
    <property type="match status" value="1"/>
</dbReference>
<evidence type="ECO:0000259" key="1">
    <source>
        <dbReference type="Pfam" id="PF01968"/>
    </source>
</evidence>
<feature type="domain" description="Hydantoinase A/oxoprolinase" evidence="1">
    <location>
        <begin position="191"/>
        <end position="361"/>
    </location>
</feature>
<accession>A0A1W6K371</accession>
<dbReference type="GeneID" id="41591965"/>
<organism evidence="3 4">
    <name type="scientific">Acidianus manzaensis</name>
    <dbReference type="NCBI Taxonomy" id="282676"/>
    <lineage>
        <taxon>Archaea</taxon>
        <taxon>Thermoproteota</taxon>
        <taxon>Thermoprotei</taxon>
        <taxon>Sulfolobales</taxon>
        <taxon>Sulfolobaceae</taxon>
        <taxon>Acidianus</taxon>
    </lineage>
</organism>
<dbReference type="STRING" id="282676.B6F84_13555"/>
<dbReference type="AlphaFoldDB" id="A0A1W6K371"/>
<dbReference type="InterPro" id="IPR045079">
    <property type="entry name" value="Oxoprolinase-like"/>
</dbReference>
<sequence>MPIKIGIDIGSTHTDVVALEGKNLLAADKVMTTQNLTDGLLNAITTVIQKLGERKNEINSLMIGTTHGLNALHQAKGLNRVAIIRIGLPAGEGVPPTFDWPENLNNFITHKYMIRGGHEYTGEEITELDEDKIKKIAEEINGKTDAIAITSIFSIVNPDHELRTREILKEKGINIPIILSHEIGGIGLLERENSTILNALILRIFENLIIKIKDLLSKLGIEDVKIFFAQNDGTVASEHFIKNYPIFTVAGPVSNSIRGAHLLTGIKNAIVMDIGGTTTNVGVLYDGYPRESSSIVEIVNIRTNFRMPDIYTLALGGGTVIKNEKIGPESVGYALTQKGISWNGDTLTTTDVAIAIKRITLENANPKLVLQKFPTDYLTNIYTKMKKMWENAIDLMKTSKTDIQVIAVGGGSIMIPDKLEGASTVIKPQNAQYANAIGATLTKIGATVERTFSYEQTSRESAIKNIIDEAKRIATTAGASNNTIEIREIEELQIPYLPGNSVKIKVKVVGEFS</sequence>